<keyword evidence="2" id="KW-1185">Reference proteome</keyword>
<name>A0A328DYH9_9ASTE</name>
<proteinExistence type="predicted"/>
<comment type="caution">
    <text evidence="1">The sequence shown here is derived from an EMBL/GenBank/DDBJ whole genome shotgun (WGS) entry which is preliminary data.</text>
</comment>
<organism evidence="1 2">
    <name type="scientific">Cuscuta australis</name>
    <dbReference type="NCBI Taxonomy" id="267555"/>
    <lineage>
        <taxon>Eukaryota</taxon>
        <taxon>Viridiplantae</taxon>
        <taxon>Streptophyta</taxon>
        <taxon>Embryophyta</taxon>
        <taxon>Tracheophyta</taxon>
        <taxon>Spermatophyta</taxon>
        <taxon>Magnoliopsida</taxon>
        <taxon>eudicotyledons</taxon>
        <taxon>Gunneridae</taxon>
        <taxon>Pentapetalae</taxon>
        <taxon>asterids</taxon>
        <taxon>lamiids</taxon>
        <taxon>Solanales</taxon>
        <taxon>Convolvulaceae</taxon>
        <taxon>Cuscuteae</taxon>
        <taxon>Cuscuta</taxon>
        <taxon>Cuscuta subgen. Grammica</taxon>
        <taxon>Cuscuta sect. Cleistogrammica</taxon>
    </lineage>
</organism>
<accession>A0A328DYH9</accession>
<dbReference type="AlphaFoldDB" id="A0A328DYH9"/>
<dbReference type="PANTHER" id="PTHR33116">
    <property type="entry name" value="REVERSE TRANSCRIPTASE ZINC-BINDING DOMAIN-CONTAINING PROTEIN-RELATED-RELATED"/>
    <property type="match status" value="1"/>
</dbReference>
<dbReference type="EMBL" id="NQVE01000085">
    <property type="protein sequence ID" value="RAL49251.1"/>
    <property type="molecule type" value="Genomic_DNA"/>
</dbReference>
<protein>
    <recommendedName>
        <fullName evidence="3">Reverse transcriptase zinc-binding domain-containing protein</fullName>
    </recommendedName>
</protein>
<reference evidence="1 2" key="1">
    <citation type="submission" date="2018-06" db="EMBL/GenBank/DDBJ databases">
        <title>The Genome of Cuscuta australis (Dodder) Provides Insight into the Evolution of Plant Parasitism.</title>
        <authorList>
            <person name="Liu H."/>
        </authorList>
    </citation>
    <scope>NUCLEOTIDE SEQUENCE [LARGE SCALE GENOMIC DNA]</scope>
    <source>
        <strain evidence="2">cv. Yunnan</strain>
        <tissue evidence="1">Vines</tissue>
    </source>
</reference>
<sequence length="150" mass="17557">MEIAIGMSHDSLPFKYLGVPICKGKLKQNHCQDILEHFDKHINSWYSKILNPMGRLILIKHVLSSIPLHYLAVHSLPISVMNHLHRVMSNFLWVYSNGKPKHHWKNWESICTPKDEGGLGLRNLKDLHKAYSIKHWWKAQKDNSIWATYI</sequence>
<evidence type="ECO:0000313" key="1">
    <source>
        <dbReference type="EMBL" id="RAL49251.1"/>
    </source>
</evidence>
<gene>
    <name evidence="1" type="ORF">DM860_018124</name>
</gene>
<dbReference type="PANTHER" id="PTHR33116:SF80">
    <property type="entry name" value="REVERSE TRANSCRIPTASE ZINC-BINDING DOMAIN-CONTAINING PROTEIN"/>
    <property type="match status" value="1"/>
</dbReference>
<dbReference type="Proteomes" id="UP000249390">
    <property type="component" value="Unassembled WGS sequence"/>
</dbReference>
<evidence type="ECO:0000313" key="2">
    <source>
        <dbReference type="Proteomes" id="UP000249390"/>
    </source>
</evidence>
<evidence type="ECO:0008006" key="3">
    <source>
        <dbReference type="Google" id="ProtNLM"/>
    </source>
</evidence>